<dbReference type="RefSeq" id="XP_007764415.1">
    <property type="nucleotide sequence ID" value="XM_007766225.1"/>
</dbReference>
<evidence type="ECO:0000256" key="2">
    <source>
        <dbReference type="ARBA" id="ARBA00023163"/>
    </source>
</evidence>
<dbReference type="SUPFAM" id="SSF50978">
    <property type="entry name" value="WD40 repeat-like"/>
    <property type="match status" value="1"/>
</dbReference>
<feature type="region of interest" description="Disordered" evidence="4">
    <location>
        <begin position="398"/>
        <end position="493"/>
    </location>
</feature>
<dbReference type="GO" id="GO:0005634">
    <property type="term" value="C:nucleus"/>
    <property type="evidence" value="ECO:0007669"/>
    <property type="project" value="UniProtKB-SubCell"/>
</dbReference>
<dbReference type="OrthoDB" id="4703at2759"/>
<feature type="compositionally biased region" description="Basic residues" evidence="4">
    <location>
        <begin position="416"/>
        <end position="430"/>
    </location>
</feature>
<feature type="compositionally biased region" description="Acidic residues" evidence="4">
    <location>
        <begin position="50"/>
        <end position="63"/>
    </location>
</feature>
<protein>
    <submittedName>
        <fullName evidence="5">WD40 repeat-like protein</fullName>
    </submittedName>
</protein>
<dbReference type="OMA" id="CPIHPDD"/>
<feature type="compositionally biased region" description="Basic and acidic residues" evidence="4">
    <location>
        <begin position="398"/>
        <end position="414"/>
    </location>
</feature>
<dbReference type="Gene3D" id="2.130.10.10">
    <property type="entry name" value="YVTN repeat-like/Quinoprotein amine dehydrogenase"/>
    <property type="match status" value="1"/>
</dbReference>
<dbReference type="Proteomes" id="UP000053558">
    <property type="component" value="Unassembled WGS sequence"/>
</dbReference>
<dbReference type="AlphaFoldDB" id="A0A5M3N1C0"/>
<comment type="caution">
    <text evidence="5">The sequence shown here is derived from an EMBL/GenBank/DDBJ whole genome shotgun (WGS) entry which is preliminary data.</text>
</comment>
<dbReference type="KEGG" id="cput:CONPUDRAFT_162053"/>
<feature type="compositionally biased region" description="Acidic residues" evidence="4">
    <location>
        <begin position="439"/>
        <end position="451"/>
    </location>
</feature>
<dbReference type="PANTHER" id="PTHR15052:SF2">
    <property type="entry name" value="GENERAL TRANSCRIPTION FACTOR 3C POLYPEPTIDE 2"/>
    <property type="match status" value="1"/>
</dbReference>
<feature type="region of interest" description="Disordered" evidence="4">
    <location>
        <begin position="264"/>
        <end position="288"/>
    </location>
</feature>
<gene>
    <name evidence="5" type="ORF">CONPUDRAFT_162053</name>
</gene>
<dbReference type="PANTHER" id="PTHR15052">
    <property type="entry name" value="RNA POLYMERASE III TRANSCRIPTION INITIATION FACTOR COMPLEX SUBUNIT"/>
    <property type="match status" value="1"/>
</dbReference>
<accession>A0A5M3N1C0</accession>
<evidence type="ECO:0000313" key="6">
    <source>
        <dbReference type="Proteomes" id="UP000053558"/>
    </source>
</evidence>
<dbReference type="GO" id="GO:0006383">
    <property type="term" value="P:transcription by RNA polymerase III"/>
    <property type="evidence" value="ECO:0007669"/>
    <property type="project" value="TreeGrafter"/>
</dbReference>
<comment type="subcellular location">
    <subcellularLocation>
        <location evidence="1">Nucleus</location>
    </subcellularLocation>
</comment>
<feature type="region of interest" description="Disordered" evidence="4">
    <location>
        <begin position="656"/>
        <end position="676"/>
    </location>
</feature>
<proteinExistence type="predicted"/>
<dbReference type="InterPro" id="IPR052416">
    <property type="entry name" value="GTF3C_component"/>
</dbReference>
<dbReference type="InterPro" id="IPR015943">
    <property type="entry name" value="WD40/YVTN_repeat-like_dom_sf"/>
</dbReference>
<feature type="compositionally biased region" description="Low complexity" evidence="4">
    <location>
        <begin position="484"/>
        <end position="493"/>
    </location>
</feature>
<evidence type="ECO:0000313" key="5">
    <source>
        <dbReference type="EMBL" id="EIW84695.1"/>
    </source>
</evidence>
<feature type="compositionally biased region" description="Polar residues" evidence="4">
    <location>
        <begin position="112"/>
        <end position="127"/>
    </location>
</feature>
<evidence type="ECO:0000256" key="1">
    <source>
        <dbReference type="ARBA" id="ARBA00004123"/>
    </source>
</evidence>
<sequence length="892" mass="96541">MPRTLRPRKSHPSYAALGGFEDENGAGPSTFMEDEVASEDEFSPDKAPSDDEDVEMGDVQDEEATPRVSKSKTPKPKAQTKKVDKATPAPNPPSITPSTYTIHPAPSVPRHASQSQPPTMLPSSAPSARTLAPRTSKMYSLPTPSAHHRHKAIPLHARTLPVERLAHPPPAYGFGPGEIVPTNSMAASTTLTDRINRAWGSSVGAGPVWQMMEDRGWFKEAQRNNAGTEGVEREALRRPRVHEGVEVGKGWQILNERDAATYLPSADPSASVDANADATPSTAQDPRYPPPLKCHFGKFGEQKLVEVGMLDTLDVSTLIPNSTGHVFNAGAPVWALDWCPVHVDHRHAINYKHYLAISPYPYASYSPSIGSKLTRPAPACIQIWSISPRSGILPVQEISREADKPKEVPKEPSSPKKPKGRPKGSGKNQRKGKEKETETDTQIDAMPEPEADVVVMEAEPQATAEEAPETGVAQDSAMSAENPVADVDTSADSTSHSAAEMRCELILCIDGGPAHDLRWCPLPAHDCFSEDGEQSQERVGPRKLGILAACLGDGSLSIWAVPFPDDVVTPEHDRSKPVFLKLGEPRMRIEMPETACWSLDWANSEMLAVGCTNGCIAIYDVGNAFKHGHGPDILPTHYLPTHQSAVRALSWVRVSPSSSSGEDEGEPNDPTVLASGGYDGTEVLTDIREVKGYVVNRTRDVITSSTFSPFASGPIMIDHDNTVKAYALAPSMLGRGHVLVEPAGPVWTVNASDYHPQLAVGSADGSCVTTNILRSTRRGGLVPHFNHKIYQLDYSRSSGEYRMLENFLPKESDETTNISTGAWSPSISVTRVAWHSGAGLAGACLLASSTASGLCRVDWLVGRWHRDRVPYVDVPRMRGEVEGAVEVEEESD</sequence>
<organism evidence="5 6">
    <name type="scientific">Coniophora puteana (strain RWD-64-598)</name>
    <name type="common">Brown rot fungus</name>
    <dbReference type="NCBI Taxonomy" id="741705"/>
    <lineage>
        <taxon>Eukaryota</taxon>
        <taxon>Fungi</taxon>
        <taxon>Dikarya</taxon>
        <taxon>Basidiomycota</taxon>
        <taxon>Agaricomycotina</taxon>
        <taxon>Agaricomycetes</taxon>
        <taxon>Agaricomycetidae</taxon>
        <taxon>Boletales</taxon>
        <taxon>Coniophorineae</taxon>
        <taxon>Coniophoraceae</taxon>
        <taxon>Coniophora</taxon>
    </lineage>
</organism>
<dbReference type="InterPro" id="IPR001680">
    <property type="entry name" value="WD40_rpt"/>
</dbReference>
<keyword evidence="6" id="KW-1185">Reference proteome</keyword>
<feature type="region of interest" description="Disordered" evidence="4">
    <location>
        <begin position="1"/>
        <end position="132"/>
    </location>
</feature>
<dbReference type="EMBL" id="JH711574">
    <property type="protein sequence ID" value="EIW84695.1"/>
    <property type="molecule type" value="Genomic_DNA"/>
</dbReference>
<evidence type="ECO:0000256" key="3">
    <source>
        <dbReference type="ARBA" id="ARBA00023242"/>
    </source>
</evidence>
<feature type="compositionally biased region" description="Basic residues" evidence="4">
    <location>
        <begin position="1"/>
        <end position="11"/>
    </location>
</feature>
<name>A0A5M3N1C0_CONPW</name>
<keyword evidence="2" id="KW-0804">Transcription</keyword>
<keyword evidence="3" id="KW-0539">Nucleus</keyword>
<feature type="compositionally biased region" description="Basic residues" evidence="4">
    <location>
        <begin position="69"/>
        <end position="80"/>
    </location>
</feature>
<feature type="compositionally biased region" description="Acidic residues" evidence="4">
    <location>
        <begin position="32"/>
        <end position="42"/>
    </location>
</feature>
<dbReference type="SMART" id="SM00320">
    <property type="entry name" value="WD40"/>
    <property type="match status" value="4"/>
</dbReference>
<dbReference type="GeneID" id="19204654"/>
<dbReference type="GO" id="GO:0000127">
    <property type="term" value="C:transcription factor TFIIIC complex"/>
    <property type="evidence" value="ECO:0007669"/>
    <property type="project" value="TreeGrafter"/>
</dbReference>
<reference evidence="6" key="1">
    <citation type="journal article" date="2012" name="Science">
        <title>The Paleozoic origin of enzymatic lignin decomposition reconstructed from 31 fungal genomes.</title>
        <authorList>
            <person name="Floudas D."/>
            <person name="Binder M."/>
            <person name="Riley R."/>
            <person name="Barry K."/>
            <person name="Blanchette R.A."/>
            <person name="Henrissat B."/>
            <person name="Martinez A.T."/>
            <person name="Otillar R."/>
            <person name="Spatafora J.W."/>
            <person name="Yadav J.S."/>
            <person name="Aerts A."/>
            <person name="Benoit I."/>
            <person name="Boyd A."/>
            <person name="Carlson A."/>
            <person name="Copeland A."/>
            <person name="Coutinho P.M."/>
            <person name="de Vries R.P."/>
            <person name="Ferreira P."/>
            <person name="Findley K."/>
            <person name="Foster B."/>
            <person name="Gaskell J."/>
            <person name="Glotzer D."/>
            <person name="Gorecki P."/>
            <person name="Heitman J."/>
            <person name="Hesse C."/>
            <person name="Hori C."/>
            <person name="Igarashi K."/>
            <person name="Jurgens J.A."/>
            <person name="Kallen N."/>
            <person name="Kersten P."/>
            <person name="Kohler A."/>
            <person name="Kuees U."/>
            <person name="Kumar T.K.A."/>
            <person name="Kuo A."/>
            <person name="LaButti K."/>
            <person name="Larrondo L.F."/>
            <person name="Lindquist E."/>
            <person name="Ling A."/>
            <person name="Lombard V."/>
            <person name="Lucas S."/>
            <person name="Lundell T."/>
            <person name="Martin R."/>
            <person name="McLaughlin D.J."/>
            <person name="Morgenstern I."/>
            <person name="Morin E."/>
            <person name="Murat C."/>
            <person name="Nagy L.G."/>
            <person name="Nolan M."/>
            <person name="Ohm R.A."/>
            <person name="Patyshakuliyeva A."/>
            <person name="Rokas A."/>
            <person name="Ruiz-Duenas F.J."/>
            <person name="Sabat G."/>
            <person name="Salamov A."/>
            <person name="Samejima M."/>
            <person name="Schmutz J."/>
            <person name="Slot J.C."/>
            <person name="St John F."/>
            <person name="Stenlid J."/>
            <person name="Sun H."/>
            <person name="Sun S."/>
            <person name="Syed K."/>
            <person name="Tsang A."/>
            <person name="Wiebenga A."/>
            <person name="Young D."/>
            <person name="Pisabarro A."/>
            <person name="Eastwood D.C."/>
            <person name="Martin F."/>
            <person name="Cullen D."/>
            <person name="Grigoriev I.V."/>
            <person name="Hibbett D.S."/>
        </authorList>
    </citation>
    <scope>NUCLEOTIDE SEQUENCE [LARGE SCALE GENOMIC DNA]</scope>
    <source>
        <strain evidence="6">RWD-64-598 SS2</strain>
    </source>
</reference>
<dbReference type="InterPro" id="IPR036322">
    <property type="entry name" value="WD40_repeat_dom_sf"/>
</dbReference>
<evidence type="ECO:0000256" key="4">
    <source>
        <dbReference type="SAM" id="MobiDB-lite"/>
    </source>
</evidence>